<dbReference type="Pfam" id="PF19031">
    <property type="entry name" value="Intu_longin_1"/>
    <property type="match status" value="1"/>
</dbReference>
<accession>A0A448YL79</accession>
<dbReference type="AlphaFoldDB" id="A0A448YL79"/>
<dbReference type="InterPro" id="IPR013176">
    <property type="entry name" value="Ccz1"/>
</dbReference>
<proteinExistence type="inferred from homology"/>
<dbReference type="EMBL" id="CAACVR010000012">
    <property type="protein sequence ID" value="VEU21651.1"/>
    <property type="molecule type" value="Genomic_DNA"/>
</dbReference>
<dbReference type="GO" id="GO:0035658">
    <property type="term" value="C:Mon1-Ccz1 complex"/>
    <property type="evidence" value="ECO:0007669"/>
    <property type="project" value="InterPro"/>
</dbReference>
<evidence type="ECO:0000313" key="4">
    <source>
        <dbReference type="Proteomes" id="UP000290900"/>
    </source>
</evidence>
<name>A0A448YL79_BRENA</name>
<evidence type="ECO:0000313" key="3">
    <source>
        <dbReference type="EMBL" id="VEU21651.1"/>
    </source>
</evidence>
<dbReference type="PANTHER" id="PTHR13056">
    <property type="entry name" value="VACUOLAR FUSION PROTEIN CCZ1 HOMOLOG-RELATED"/>
    <property type="match status" value="1"/>
</dbReference>
<keyword evidence="4" id="KW-1185">Reference proteome</keyword>
<dbReference type="InterPro" id="IPR043987">
    <property type="entry name" value="CCZ1/INTU/HSP4_longin_1"/>
</dbReference>
<dbReference type="Proteomes" id="UP000290900">
    <property type="component" value="Unassembled WGS sequence"/>
</dbReference>
<reference evidence="3 4" key="1">
    <citation type="submission" date="2018-12" db="EMBL/GenBank/DDBJ databases">
        <authorList>
            <person name="Tiukova I."/>
            <person name="Dainat J."/>
        </authorList>
    </citation>
    <scope>NUCLEOTIDE SEQUENCE [LARGE SCALE GENOMIC DNA]</scope>
</reference>
<feature type="domain" description="CCZ1/INTU/HSP4 first Longin" evidence="2">
    <location>
        <begin position="43"/>
        <end position="157"/>
    </location>
</feature>
<dbReference type="STRING" id="13370.A0A448YL79"/>
<evidence type="ECO:0000259" key="2">
    <source>
        <dbReference type="Pfam" id="PF19031"/>
    </source>
</evidence>
<sequence length="607" mass="69551">MNIFNALPVSFTGDNGGSGRDLTDSGPRVLYFAILDPSLIDPAHSESNEEAKRQIIIYLNFEDREVDENQMLKQVGLVQGLNDFSLKFLSDSLEAHLTHIDTDKTRIVVDRFEGSYWFICGFRLSRHNGRFTQRGLASPAYLINEIKLGYKLWFLNYGYLAEFCRQNKQKDFLSTWWRTWIQNRFEFSSSFGLNDKGFLNLLPGRRLSSVKPPIGFTENLNGHIEEFLHEEPDLIDLLVINSNWTPSKNYGVLYAGGESSPIEDESITDLVNYLERLDSNFGLSTFSLKSTNLPSLKEYLTNLKDLDSISNGQLYERSLMKPAIYLQGELTTHILNPFMNALNTMASYIPPASSFVPNFSGNYQAAERSVDVPPSLPTQTPADEAIDADSSGKFLLGNTKDETISNRKIYLKTKGSNGLAEVFNLIMYETNGILMVLFFKEDSQMLTETTYYQRLREKLNNLYEIYFKDLVIRQLEALEADLDDQDGFYHVTYDSKRKTYKTSFPNIPDEKEVRELKVFGVGENIKSSGSRLQMINLNINIMNYLLNDTKILNFEGIEKIVELGKRWWCLLKHDGDVTIVILKRCNQRDLRTAFGPDVVRWYARCVS</sequence>
<gene>
    <name evidence="3" type="ORF">BRENAR_LOCUS2384</name>
</gene>
<evidence type="ECO:0000256" key="1">
    <source>
        <dbReference type="ARBA" id="ARBA00005352"/>
    </source>
</evidence>
<comment type="similarity">
    <text evidence="1">Belongs to the CCZ1 family.</text>
</comment>
<protein>
    <submittedName>
        <fullName evidence="3">DEKNAAC102672</fullName>
    </submittedName>
</protein>
<dbReference type="InParanoid" id="A0A448YL79"/>
<organism evidence="3 4">
    <name type="scientific">Brettanomyces naardenensis</name>
    <name type="common">Yeast</name>
    <dbReference type="NCBI Taxonomy" id="13370"/>
    <lineage>
        <taxon>Eukaryota</taxon>
        <taxon>Fungi</taxon>
        <taxon>Dikarya</taxon>
        <taxon>Ascomycota</taxon>
        <taxon>Saccharomycotina</taxon>
        <taxon>Pichiomycetes</taxon>
        <taxon>Pichiales</taxon>
        <taxon>Pichiaceae</taxon>
        <taxon>Brettanomyces</taxon>
    </lineage>
</organism>
<dbReference type="OrthoDB" id="240546at2759"/>
<dbReference type="PANTHER" id="PTHR13056:SF0">
    <property type="entry name" value="VACUOLAR FUSION PROTEIN CCZ1 HOMOLOG-RELATED"/>
    <property type="match status" value="1"/>
</dbReference>
<dbReference type="GO" id="GO:0016192">
    <property type="term" value="P:vesicle-mediated transport"/>
    <property type="evidence" value="ECO:0007669"/>
    <property type="project" value="InterPro"/>
</dbReference>